<dbReference type="AlphaFoldDB" id="D7FTY1"/>
<accession>D7FTY1</accession>
<dbReference type="Proteomes" id="UP000002630">
    <property type="component" value="Unassembled WGS sequence"/>
</dbReference>
<gene>
    <name evidence="2" type="ORF">Esi_0261_0022</name>
</gene>
<sequence>MPRDDMSRGGSGRAGVNKNFLLNTVHGLKSHNKREEEEDCWRQHGLEQRARERLLAHDANRNRRNVPADGGDTSASHASDVDARRFWAERKERTMTATTPAIDPSAAAAATGGSSPSVDRKRQREDSEEGTGRANGNRGDRRKKDDKKKGNKKKKKKRKRESRDRAGSDDERGAVGVGNAGGDEEARRRHKRSKKRAQKRRNK</sequence>
<evidence type="ECO:0000256" key="1">
    <source>
        <dbReference type="SAM" id="MobiDB-lite"/>
    </source>
</evidence>
<dbReference type="OrthoDB" id="76965at2759"/>
<feature type="compositionally biased region" description="Basic and acidic residues" evidence="1">
    <location>
        <begin position="161"/>
        <end position="173"/>
    </location>
</feature>
<name>D7FTY1_ECTSI</name>
<protein>
    <submittedName>
        <fullName evidence="2">Uncharacterized protein</fullName>
    </submittedName>
</protein>
<feature type="compositionally biased region" description="Basic and acidic residues" evidence="1">
    <location>
        <begin position="79"/>
        <end position="94"/>
    </location>
</feature>
<keyword evidence="3" id="KW-1185">Reference proteome</keyword>
<feature type="compositionally biased region" description="Low complexity" evidence="1">
    <location>
        <begin position="96"/>
        <end position="117"/>
    </location>
</feature>
<feature type="region of interest" description="Disordered" evidence="1">
    <location>
        <begin position="52"/>
        <end position="203"/>
    </location>
</feature>
<proteinExistence type="predicted"/>
<evidence type="ECO:0000313" key="2">
    <source>
        <dbReference type="EMBL" id="CBJ31508.1"/>
    </source>
</evidence>
<feature type="compositionally biased region" description="Basic and acidic residues" evidence="1">
    <location>
        <begin position="52"/>
        <end position="61"/>
    </location>
</feature>
<feature type="compositionally biased region" description="Basic residues" evidence="1">
    <location>
        <begin position="144"/>
        <end position="160"/>
    </location>
</feature>
<reference evidence="2 3" key="1">
    <citation type="journal article" date="2010" name="Nature">
        <title>The Ectocarpus genome and the independent evolution of multicellularity in brown algae.</title>
        <authorList>
            <person name="Cock J.M."/>
            <person name="Sterck L."/>
            <person name="Rouze P."/>
            <person name="Scornet D."/>
            <person name="Allen A.E."/>
            <person name="Amoutzias G."/>
            <person name="Anthouard V."/>
            <person name="Artiguenave F."/>
            <person name="Aury J.M."/>
            <person name="Badger J.H."/>
            <person name="Beszteri B."/>
            <person name="Billiau K."/>
            <person name="Bonnet E."/>
            <person name="Bothwell J.H."/>
            <person name="Bowler C."/>
            <person name="Boyen C."/>
            <person name="Brownlee C."/>
            <person name="Carrano C.J."/>
            <person name="Charrier B."/>
            <person name="Cho G.Y."/>
            <person name="Coelho S.M."/>
            <person name="Collen J."/>
            <person name="Corre E."/>
            <person name="Da Silva C."/>
            <person name="Delage L."/>
            <person name="Delaroque N."/>
            <person name="Dittami S.M."/>
            <person name="Doulbeau S."/>
            <person name="Elias M."/>
            <person name="Farnham G."/>
            <person name="Gachon C.M."/>
            <person name="Gschloessl B."/>
            <person name="Heesch S."/>
            <person name="Jabbari K."/>
            <person name="Jubin C."/>
            <person name="Kawai H."/>
            <person name="Kimura K."/>
            <person name="Kloareg B."/>
            <person name="Kupper F.C."/>
            <person name="Lang D."/>
            <person name="Le Bail A."/>
            <person name="Leblanc C."/>
            <person name="Lerouge P."/>
            <person name="Lohr M."/>
            <person name="Lopez P.J."/>
            <person name="Martens C."/>
            <person name="Maumus F."/>
            <person name="Michel G."/>
            <person name="Miranda-Saavedra D."/>
            <person name="Morales J."/>
            <person name="Moreau H."/>
            <person name="Motomura T."/>
            <person name="Nagasato C."/>
            <person name="Napoli C.A."/>
            <person name="Nelson D.R."/>
            <person name="Nyvall-Collen P."/>
            <person name="Peters A.F."/>
            <person name="Pommier C."/>
            <person name="Potin P."/>
            <person name="Poulain J."/>
            <person name="Quesneville H."/>
            <person name="Read B."/>
            <person name="Rensing S.A."/>
            <person name="Ritter A."/>
            <person name="Rousvoal S."/>
            <person name="Samanta M."/>
            <person name="Samson G."/>
            <person name="Schroeder D.C."/>
            <person name="Segurens B."/>
            <person name="Strittmatter M."/>
            <person name="Tonon T."/>
            <person name="Tregear J.W."/>
            <person name="Valentin K."/>
            <person name="von Dassow P."/>
            <person name="Yamagishi T."/>
            <person name="Van de Peer Y."/>
            <person name="Wincker P."/>
        </authorList>
    </citation>
    <scope>NUCLEOTIDE SEQUENCE [LARGE SCALE GENOMIC DNA]</scope>
    <source>
        <strain evidence="3">Ec32 / CCAP1310/4</strain>
    </source>
</reference>
<dbReference type="EMBL" id="FN649760">
    <property type="protein sequence ID" value="CBJ31508.1"/>
    <property type="molecule type" value="Genomic_DNA"/>
</dbReference>
<dbReference type="InParanoid" id="D7FTY1"/>
<evidence type="ECO:0000313" key="3">
    <source>
        <dbReference type="Proteomes" id="UP000002630"/>
    </source>
</evidence>
<feature type="compositionally biased region" description="Basic residues" evidence="1">
    <location>
        <begin position="188"/>
        <end position="203"/>
    </location>
</feature>
<organism evidence="2 3">
    <name type="scientific">Ectocarpus siliculosus</name>
    <name type="common">Brown alga</name>
    <name type="synonym">Conferva siliculosa</name>
    <dbReference type="NCBI Taxonomy" id="2880"/>
    <lineage>
        <taxon>Eukaryota</taxon>
        <taxon>Sar</taxon>
        <taxon>Stramenopiles</taxon>
        <taxon>Ochrophyta</taxon>
        <taxon>PX clade</taxon>
        <taxon>Phaeophyceae</taxon>
        <taxon>Ectocarpales</taxon>
        <taxon>Ectocarpaceae</taxon>
        <taxon>Ectocarpus</taxon>
    </lineage>
</organism>